<accession>A0ABY0FVC2</accession>
<dbReference type="Proteomes" id="UP000293195">
    <property type="component" value="Unassembled WGS sequence"/>
</dbReference>
<organism evidence="2 3">
    <name type="scientific">Alternaria tenuissima</name>
    <dbReference type="NCBI Taxonomy" id="119927"/>
    <lineage>
        <taxon>Eukaryota</taxon>
        <taxon>Fungi</taxon>
        <taxon>Dikarya</taxon>
        <taxon>Ascomycota</taxon>
        <taxon>Pezizomycotina</taxon>
        <taxon>Dothideomycetes</taxon>
        <taxon>Pleosporomycetidae</taxon>
        <taxon>Pleosporales</taxon>
        <taxon>Pleosporineae</taxon>
        <taxon>Pleosporaceae</taxon>
        <taxon>Alternaria</taxon>
        <taxon>Alternaria sect. Alternaria</taxon>
        <taxon>Alternaria alternata complex</taxon>
    </lineage>
</organism>
<reference evidence="3" key="1">
    <citation type="journal article" date="2019" name="bioRxiv">
        <title>Genomics, evolutionary history and diagnostics of the Alternaria alternata species group including apple and Asian pear pathotypes.</title>
        <authorList>
            <person name="Armitage A.D."/>
            <person name="Cockerton H.M."/>
            <person name="Sreenivasaprasad S."/>
            <person name="Woodhall J.W."/>
            <person name="Lane C.R."/>
            <person name="Harrison R.J."/>
            <person name="Clarkson J.P."/>
        </authorList>
    </citation>
    <scope>NUCLEOTIDE SEQUENCE [LARGE SCALE GENOMIC DNA]</scope>
    <source>
        <strain evidence="3">FERA 635</strain>
    </source>
</reference>
<name>A0ABY0FVC2_9PLEO</name>
<evidence type="ECO:0000313" key="2">
    <source>
        <dbReference type="EMBL" id="RYN90224.1"/>
    </source>
</evidence>
<evidence type="ECO:0000256" key="1">
    <source>
        <dbReference type="SAM" id="MobiDB-lite"/>
    </source>
</evidence>
<protein>
    <submittedName>
        <fullName evidence="2">Uncharacterized protein</fullName>
    </submittedName>
</protein>
<dbReference type="EMBL" id="PDXF01000078">
    <property type="protein sequence ID" value="RYN90224.1"/>
    <property type="molecule type" value="Genomic_DNA"/>
</dbReference>
<gene>
    <name evidence="2" type="ORF">AA0119_g11090</name>
</gene>
<proteinExistence type="predicted"/>
<sequence length="371" mass="41724">MTTGPLLGGEDADGSKNTDPLPEAPMPIFANMAIQGGRGWTKKNQPVHESMTIAALIASKFPISEGTTYKNAPKEIKEFLRGCVWNDDPGCLLFEQDAHDNYKLSDGIQWGAEYKSAEGGLVGGFIGFITRTPQQTITGRSHFGDLQFLHAMAAQEKEEPQETKSKIMMWLEIMYKLSVGDQDIHENMRLDQIDVSSSSQYQLRMFFKEDTSPNGAGTLRGLLTHNTQYEDTMISRRALGSCFHIIQDSYARGHVRRWPLNAGELESHMPLKMKPGVADRWGKIENFHTYRGQSSDHGHYDHSDVQVEEWGNLGDLDKFNGMIGVRDGIDACITLANYWHDRVAWENGVQTWLRDTVFALAEDVTRANHEV</sequence>
<keyword evidence="3" id="KW-1185">Reference proteome</keyword>
<comment type="caution">
    <text evidence="2">The sequence shown here is derived from an EMBL/GenBank/DDBJ whole genome shotgun (WGS) entry which is preliminary data.</text>
</comment>
<evidence type="ECO:0000313" key="3">
    <source>
        <dbReference type="Proteomes" id="UP000293195"/>
    </source>
</evidence>
<feature type="region of interest" description="Disordered" evidence="1">
    <location>
        <begin position="1"/>
        <end position="24"/>
    </location>
</feature>